<sequence>MTDRNILSTMVFWGVGPFRISTPPLQTLLPAEWQQGMSRNTKSNKPHYSPERFSGEIDLRAGEKARMVLESASAQLFRSPPLKQTIVCGVGRQEVLFHSAALDAPFTTRALLKIF</sequence>
<evidence type="ECO:0000313" key="2">
    <source>
        <dbReference type="Proteomes" id="UP001054945"/>
    </source>
</evidence>
<dbReference type="EMBL" id="BPLR01017581">
    <property type="protein sequence ID" value="GIY92756.1"/>
    <property type="molecule type" value="Genomic_DNA"/>
</dbReference>
<dbReference type="Proteomes" id="UP001054945">
    <property type="component" value="Unassembled WGS sequence"/>
</dbReference>
<evidence type="ECO:0000313" key="1">
    <source>
        <dbReference type="EMBL" id="GIY92756.1"/>
    </source>
</evidence>
<proteinExistence type="predicted"/>
<accession>A0AAV4XCW6</accession>
<dbReference type="AlphaFoldDB" id="A0AAV4XCW6"/>
<keyword evidence="2" id="KW-1185">Reference proteome</keyword>
<organism evidence="1 2">
    <name type="scientific">Caerostris extrusa</name>
    <name type="common">Bark spider</name>
    <name type="synonym">Caerostris bankana</name>
    <dbReference type="NCBI Taxonomy" id="172846"/>
    <lineage>
        <taxon>Eukaryota</taxon>
        <taxon>Metazoa</taxon>
        <taxon>Ecdysozoa</taxon>
        <taxon>Arthropoda</taxon>
        <taxon>Chelicerata</taxon>
        <taxon>Arachnida</taxon>
        <taxon>Araneae</taxon>
        <taxon>Araneomorphae</taxon>
        <taxon>Entelegynae</taxon>
        <taxon>Araneoidea</taxon>
        <taxon>Araneidae</taxon>
        <taxon>Caerostris</taxon>
    </lineage>
</organism>
<protein>
    <submittedName>
        <fullName evidence="1">Uncharacterized protein</fullName>
    </submittedName>
</protein>
<gene>
    <name evidence="1" type="ORF">CEXT_541361</name>
</gene>
<reference evidence="1 2" key="1">
    <citation type="submission" date="2021-06" db="EMBL/GenBank/DDBJ databases">
        <title>Caerostris extrusa draft genome.</title>
        <authorList>
            <person name="Kono N."/>
            <person name="Arakawa K."/>
        </authorList>
    </citation>
    <scope>NUCLEOTIDE SEQUENCE [LARGE SCALE GENOMIC DNA]</scope>
</reference>
<comment type="caution">
    <text evidence="1">The sequence shown here is derived from an EMBL/GenBank/DDBJ whole genome shotgun (WGS) entry which is preliminary data.</text>
</comment>
<name>A0AAV4XCW6_CAEEX</name>